<dbReference type="SUPFAM" id="SSF75304">
    <property type="entry name" value="Amidase signature (AS) enzymes"/>
    <property type="match status" value="1"/>
</dbReference>
<reference evidence="3 4" key="1">
    <citation type="submission" date="2020-04" db="EMBL/GenBank/DDBJ databases">
        <title>MicrobeNet Type strains.</title>
        <authorList>
            <person name="Nicholson A.C."/>
        </authorList>
    </citation>
    <scope>NUCLEOTIDE SEQUENCE [LARGE SCALE GENOMIC DNA]</scope>
    <source>
        <strain evidence="3 4">CCUG 61472</strain>
    </source>
</reference>
<proteinExistence type="inferred from homology"/>
<dbReference type="PANTHER" id="PTHR11895">
    <property type="entry name" value="TRANSAMIDASE"/>
    <property type="match status" value="1"/>
</dbReference>
<name>A0A7X6N3T5_9LACO</name>
<dbReference type="GO" id="GO:0004040">
    <property type="term" value="F:amidase activity"/>
    <property type="evidence" value="ECO:0007669"/>
    <property type="project" value="UniProtKB-EC"/>
</dbReference>
<accession>A0A7X6N3T5</accession>
<dbReference type="RefSeq" id="WP_168721912.1">
    <property type="nucleotide sequence ID" value="NZ_JAAXPN010000003.1"/>
</dbReference>
<dbReference type="Proteomes" id="UP000549765">
    <property type="component" value="Unassembled WGS sequence"/>
</dbReference>
<dbReference type="PANTHER" id="PTHR11895:SF7">
    <property type="entry name" value="GLUTAMYL-TRNA(GLN) AMIDOTRANSFERASE SUBUNIT A, MITOCHONDRIAL"/>
    <property type="match status" value="1"/>
</dbReference>
<dbReference type="EC" id="3.5.1.4" evidence="3"/>
<gene>
    <name evidence="3" type="ORF">HF964_04765</name>
</gene>
<comment type="caution">
    <text evidence="3">The sequence shown here is derived from an EMBL/GenBank/DDBJ whole genome shotgun (WGS) entry which is preliminary data.</text>
</comment>
<comment type="similarity">
    <text evidence="1">Belongs to the amidase family.</text>
</comment>
<evidence type="ECO:0000256" key="1">
    <source>
        <dbReference type="ARBA" id="ARBA00009199"/>
    </source>
</evidence>
<keyword evidence="4" id="KW-1185">Reference proteome</keyword>
<organism evidence="3 4">
    <name type="scientific">Periweissella fabalis</name>
    <dbReference type="NCBI Taxonomy" id="1070421"/>
    <lineage>
        <taxon>Bacteria</taxon>
        <taxon>Bacillati</taxon>
        <taxon>Bacillota</taxon>
        <taxon>Bacilli</taxon>
        <taxon>Lactobacillales</taxon>
        <taxon>Lactobacillaceae</taxon>
        <taxon>Periweissella</taxon>
    </lineage>
</organism>
<dbReference type="EMBL" id="JAAXPN010000003">
    <property type="protein sequence ID" value="NKZ24119.1"/>
    <property type="molecule type" value="Genomic_DNA"/>
</dbReference>
<protein>
    <submittedName>
        <fullName evidence="3">Amidase</fullName>
        <ecNumber evidence="3">3.5.1.4</ecNumber>
    </submittedName>
</protein>
<dbReference type="InterPro" id="IPR000120">
    <property type="entry name" value="Amidase"/>
</dbReference>
<evidence type="ECO:0000313" key="3">
    <source>
        <dbReference type="EMBL" id="NKZ24119.1"/>
    </source>
</evidence>
<dbReference type="InterPro" id="IPR036928">
    <property type="entry name" value="AS_sf"/>
</dbReference>
<dbReference type="Gene3D" id="3.90.1300.10">
    <property type="entry name" value="Amidase signature (AS) domain"/>
    <property type="match status" value="1"/>
</dbReference>
<evidence type="ECO:0000313" key="4">
    <source>
        <dbReference type="Proteomes" id="UP000549765"/>
    </source>
</evidence>
<keyword evidence="3" id="KW-0378">Hydrolase</keyword>
<dbReference type="InterPro" id="IPR023631">
    <property type="entry name" value="Amidase_dom"/>
</dbReference>
<dbReference type="Pfam" id="PF01425">
    <property type="entry name" value="Amidase"/>
    <property type="match status" value="1"/>
</dbReference>
<sequence>MTLAYDATTLAQHIRNHQITSLELIEQTLTKIESINPSLNAITHLRINEAFNEARYYDQKASSRPFAGVPIVIKDLGQDLAGLAATSASRLFSHNIAKNTDNFVQAIIDAGFVILGNTNTPEFGFKNITDPTLFGPTYNPWNLDYYSGGSSGGAASALAADLLSIVTASDGGGSIRIPASFSGLIGLKPTRGRIPVGQNSWRGWQGASISFGLTRSIQDTAQLLDCLQTYQPAAPFSTPIFELGFTNTFKHALSPRIKVAYSLKSPVKTIVSDDAINAVLEAVAFLNHHGIDTIEVDNPLDGIAMMESYYVINGGETAAMFNTIETTLGRKLTSADMELTTWAIYQAGLPLSAIDYSDTLATWDRASFVMDNFLQEYDLFLTPTTATTAPKIKNQPLISSKTIEKMLHVTELSKQARLDLVYEFFADSLALTPFTQQANLTGQPAISLPTKIARNGLPLGIQFTARKGREDLLLKIGYLFEREQQFKFLHPTMLKYI</sequence>
<dbReference type="AlphaFoldDB" id="A0A7X6N3T5"/>
<feature type="domain" description="Amidase" evidence="2">
    <location>
        <begin position="23"/>
        <end position="474"/>
    </location>
</feature>
<evidence type="ECO:0000259" key="2">
    <source>
        <dbReference type="Pfam" id="PF01425"/>
    </source>
</evidence>
<dbReference type="NCBIfam" id="NF005099">
    <property type="entry name" value="PRK06529.1"/>
    <property type="match status" value="1"/>
</dbReference>